<sequence>MIGIWIVLLAMVIMAIVFRPKESPFKLTDRVLIITAHPDDECMFFGPTILHLKMRNIPVKIICLSSGNYDGLGQTRKKEFVKAIEAYGAEGECVAEFDDGPERWNRDDVSEFVKTQVAYYKASVLVTFDSYGVSGHVNHQSCSEIKKIDKVRVLYLESVYLLRKFSATCDLVLTSTSGLQYVVAGSWPSVKAMFCHRSQLVWYRLLYIAMSRYMTINSYRTRA</sequence>
<comment type="similarity">
    <text evidence="1">Belongs to the PIGL family.</text>
</comment>
<dbReference type="SUPFAM" id="SSF102588">
    <property type="entry name" value="LmbE-like"/>
    <property type="match status" value="1"/>
</dbReference>
<dbReference type="EMBL" id="FN653025">
    <property type="protein sequence ID" value="CBY18290.1"/>
    <property type="molecule type" value="Genomic_DNA"/>
</dbReference>
<evidence type="ECO:0000313" key="5">
    <source>
        <dbReference type="EMBL" id="CBY34752.1"/>
    </source>
</evidence>
<dbReference type="Pfam" id="PF02585">
    <property type="entry name" value="PIG-L"/>
    <property type="match status" value="1"/>
</dbReference>
<dbReference type="Proteomes" id="UP000011014">
    <property type="component" value="Unassembled WGS sequence"/>
</dbReference>
<dbReference type="PANTHER" id="PTHR12993">
    <property type="entry name" value="N-ACETYLGLUCOSAMINYL-PHOSPHATIDYLINOSITOL DE-N-ACETYLASE-RELATED"/>
    <property type="match status" value="1"/>
</dbReference>
<dbReference type="UniPathway" id="UPA00196"/>
<dbReference type="PANTHER" id="PTHR12993:SF11">
    <property type="entry name" value="N-ACETYLGLUCOSAMINYL-PHOSPHATIDYLINOSITOL DE-N-ACETYLASE"/>
    <property type="match status" value="1"/>
</dbReference>
<dbReference type="FunCoup" id="E4X4S2">
    <property type="interactions" value="33"/>
</dbReference>
<proteinExistence type="inferred from homology"/>
<reference evidence="4" key="1">
    <citation type="journal article" date="2010" name="Science">
        <title>Plasticity of animal genome architecture unmasked by rapid evolution of a pelagic tunicate.</title>
        <authorList>
            <person name="Denoeud F."/>
            <person name="Henriet S."/>
            <person name="Mungpakdee S."/>
            <person name="Aury J.M."/>
            <person name="Da Silva C."/>
            <person name="Brinkmann H."/>
            <person name="Mikhaleva J."/>
            <person name="Olsen L.C."/>
            <person name="Jubin C."/>
            <person name="Canestro C."/>
            <person name="Bouquet J.M."/>
            <person name="Danks G."/>
            <person name="Poulain J."/>
            <person name="Campsteijn C."/>
            <person name="Adamski M."/>
            <person name="Cross I."/>
            <person name="Yadetie F."/>
            <person name="Muffato M."/>
            <person name="Louis A."/>
            <person name="Butcher S."/>
            <person name="Tsagkogeorga G."/>
            <person name="Konrad A."/>
            <person name="Singh S."/>
            <person name="Jensen M.F."/>
            <person name="Cong E.H."/>
            <person name="Eikeseth-Otteraa H."/>
            <person name="Noel B."/>
            <person name="Anthouard V."/>
            <person name="Porcel B.M."/>
            <person name="Kachouri-Lafond R."/>
            <person name="Nishino A."/>
            <person name="Ugolini M."/>
            <person name="Chourrout P."/>
            <person name="Nishida H."/>
            <person name="Aasland R."/>
            <person name="Huzurbazar S."/>
            <person name="Westhof E."/>
            <person name="Delsuc F."/>
            <person name="Lehrach H."/>
            <person name="Reinhardt R."/>
            <person name="Weissenbach J."/>
            <person name="Roy S.W."/>
            <person name="Artiguenave F."/>
            <person name="Postlethwait J.H."/>
            <person name="Manak J.R."/>
            <person name="Thompson E.M."/>
            <person name="Jaillon O."/>
            <person name="Du Pasquier L."/>
            <person name="Boudinot P."/>
            <person name="Liberles D.A."/>
            <person name="Volff J.N."/>
            <person name="Philippe H."/>
            <person name="Lenhard B."/>
            <person name="Roest Crollius H."/>
            <person name="Wincker P."/>
            <person name="Chourrout D."/>
        </authorList>
    </citation>
    <scope>NUCLEOTIDE SEQUENCE [LARGE SCALE GENOMIC DNA]</scope>
</reference>
<feature type="chain" id="PRO_5011938276" description="N-acetylglucosaminylphosphatidylinositol deacetylase" evidence="3">
    <location>
        <begin position="16"/>
        <end position="223"/>
    </location>
</feature>
<dbReference type="GO" id="GO:0005783">
    <property type="term" value="C:endoplasmic reticulum"/>
    <property type="evidence" value="ECO:0007669"/>
    <property type="project" value="TreeGrafter"/>
</dbReference>
<dbReference type="Gene3D" id="3.40.50.10320">
    <property type="entry name" value="LmbE-like"/>
    <property type="match status" value="1"/>
</dbReference>
<dbReference type="AlphaFoldDB" id="E4X4S2"/>
<dbReference type="OrthoDB" id="440160at2759"/>
<name>E4X4S2_OIKDI</name>
<dbReference type="EMBL" id="FN654540">
    <property type="protein sequence ID" value="CBY34752.1"/>
    <property type="molecule type" value="Genomic_DNA"/>
</dbReference>
<dbReference type="GO" id="GO:0006506">
    <property type="term" value="P:GPI anchor biosynthetic process"/>
    <property type="evidence" value="ECO:0007669"/>
    <property type="project" value="UniProtKB-UniPathway"/>
</dbReference>
<keyword evidence="6" id="KW-1185">Reference proteome</keyword>
<accession>E4X4S2</accession>
<evidence type="ECO:0000256" key="2">
    <source>
        <dbReference type="ARBA" id="ARBA00012176"/>
    </source>
</evidence>
<organism evidence="4">
    <name type="scientific">Oikopleura dioica</name>
    <name type="common">Tunicate</name>
    <dbReference type="NCBI Taxonomy" id="34765"/>
    <lineage>
        <taxon>Eukaryota</taxon>
        <taxon>Metazoa</taxon>
        <taxon>Chordata</taxon>
        <taxon>Tunicata</taxon>
        <taxon>Appendicularia</taxon>
        <taxon>Copelata</taxon>
        <taxon>Oikopleuridae</taxon>
        <taxon>Oikopleura</taxon>
    </lineage>
</organism>
<protein>
    <recommendedName>
        <fullName evidence="2">N-acetylglucosaminylphosphatidylinositol deacetylase</fullName>
        <ecNumber evidence="2">3.5.1.89</ecNumber>
    </recommendedName>
</protein>
<evidence type="ECO:0000313" key="6">
    <source>
        <dbReference type="Proteomes" id="UP000001307"/>
    </source>
</evidence>
<dbReference type="GO" id="GO:0000225">
    <property type="term" value="F:N-acetylglucosaminylphosphatidylinositol deacetylase activity"/>
    <property type="evidence" value="ECO:0007669"/>
    <property type="project" value="UniProtKB-EC"/>
</dbReference>
<dbReference type="InterPro" id="IPR003737">
    <property type="entry name" value="GlcNAc_PI_deacetylase-related"/>
</dbReference>
<evidence type="ECO:0000256" key="1">
    <source>
        <dbReference type="ARBA" id="ARBA00006066"/>
    </source>
</evidence>
<dbReference type="EC" id="3.5.1.89" evidence="2"/>
<evidence type="ECO:0000313" key="4">
    <source>
        <dbReference type="EMBL" id="CBY18290.1"/>
    </source>
</evidence>
<dbReference type="InParanoid" id="E4X4S2"/>
<dbReference type="GO" id="GO:0016020">
    <property type="term" value="C:membrane"/>
    <property type="evidence" value="ECO:0007669"/>
    <property type="project" value="GOC"/>
</dbReference>
<feature type="signal peptide" evidence="3">
    <location>
        <begin position="1"/>
        <end position="15"/>
    </location>
</feature>
<dbReference type="Proteomes" id="UP000001307">
    <property type="component" value="Unassembled WGS sequence"/>
</dbReference>
<gene>
    <name evidence="4" type="ORF">GSOID_T00002144001</name>
    <name evidence="5" type="ORF">GSOID_T00024788001</name>
</gene>
<dbReference type="InterPro" id="IPR024078">
    <property type="entry name" value="LmbE-like_dom_sf"/>
</dbReference>
<evidence type="ECO:0000256" key="3">
    <source>
        <dbReference type="SAM" id="SignalP"/>
    </source>
</evidence>
<keyword evidence="3" id="KW-0732">Signal</keyword>